<reference evidence="1 2" key="1">
    <citation type="submission" date="2018-04" db="EMBL/GenBank/DDBJ databases">
        <title>Genome sequencing of Gemmobacter.</title>
        <authorList>
            <person name="Yi H."/>
            <person name="Baek M.-G."/>
        </authorList>
    </citation>
    <scope>NUCLEOTIDE SEQUENCE [LARGE SCALE GENOMIC DNA]</scope>
    <source>
        <strain evidence="1 2">HYN0069</strain>
    </source>
</reference>
<dbReference type="Proteomes" id="UP000244496">
    <property type="component" value="Chromosome"/>
</dbReference>
<dbReference type="NCBIfam" id="TIGR03054">
    <property type="entry name" value="photo_alph_chp1"/>
    <property type="match status" value="1"/>
</dbReference>
<dbReference type="InterPro" id="IPR017495">
    <property type="entry name" value="PuhC"/>
</dbReference>
<name>A0A2S0UJS7_9RHOB</name>
<protein>
    <submittedName>
        <fullName evidence="1">Photosynthetic complex assembly protein</fullName>
    </submittedName>
</protein>
<accession>A0A2S0UJS7</accession>
<dbReference type="EMBL" id="CP028918">
    <property type="protein sequence ID" value="AWB48020.1"/>
    <property type="molecule type" value="Genomic_DNA"/>
</dbReference>
<dbReference type="OrthoDB" id="7848123at2"/>
<proteinExistence type="predicted"/>
<evidence type="ECO:0000313" key="1">
    <source>
        <dbReference type="EMBL" id="AWB48020.1"/>
    </source>
</evidence>
<keyword evidence="2" id="KW-1185">Reference proteome</keyword>
<evidence type="ECO:0000313" key="2">
    <source>
        <dbReference type="Proteomes" id="UP000244496"/>
    </source>
</evidence>
<sequence length="155" mass="16496">MTMHSTSHTPNREKEMIPRTLLLGMAALALSTLALASYSVATGRDRVGTPAAGTVIQTTPIVLIGKSAQAVVVERPDGTVLADLPHGGFITVIQSGMARERLVHGIKDNPAINIVRYDNGRLVAEDPTTGWSAELYAFGSDNKAAFERLIEKAGE</sequence>
<dbReference type="KEGG" id="geh:HYN69_05375"/>
<dbReference type="AlphaFoldDB" id="A0A2S0UJS7"/>
<gene>
    <name evidence="1" type="ORF">HYN69_05375</name>
</gene>
<organism evidence="1 2">
    <name type="scientific">Paragemmobacter aquarius</name>
    <dbReference type="NCBI Taxonomy" id="2169400"/>
    <lineage>
        <taxon>Bacteria</taxon>
        <taxon>Pseudomonadati</taxon>
        <taxon>Pseudomonadota</taxon>
        <taxon>Alphaproteobacteria</taxon>
        <taxon>Rhodobacterales</taxon>
        <taxon>Paracoccaceae</taxon>
        <taxon>Paragemmobacter</taxon>
    </lineage>
</organism>